<organism evidence="2 3">
    <name type="scientific">Novosphingobium nitrogenifigens DSM 19370</name>
    <dbReference type="NCBI Taxonomy" id="983920"/>
    <lineage>
        <taxon>Bacteria</taxon>
        <taxon>Pseudomonadati</taxon>
        <taxon>Pseudomonadota</taxon>
        <taxon>Alphaproteobacteria</taxon>
        <taxon>Sphingomonadales</taxon>
        <taxon>Sphingomonadaceae</taxon>
        <taxon>Novosphingobium</taxon>
    </lineage>
</organism>
<dbReference type="InParanoid" id="F1ZBH8"/>
<dbReference type="AlphaFoldDB" id="F1ZBH8"/>
<dbReference type="Pfam" id="PF13487">
    <property type="entry name" value="HD_5"/>
    <property type="match status" value="1"/>
</dbReference>
<feature type="domain" description="HD-GYP" evidence="1">
    <location>
        <begin position="153"/>
        <end position="350"/>
    </location>
</feature>
<dbReference type="EMBL" id="AEWJ01000044">
    <property type="protein sequence ID" value="EGD58035.1"/>
    <property type="molecule type" value="Genomic_DNA"/>
</dbReference>
<dbReference type="Pfam" id="PF11871">
    <property type="entry name" value="DUF3391"/>
    <property type="match status" value="1"/>
</dbReference>
<reference evidence="2 3" key="1">
    <citation type="journal article" date="2012" name="J. Bacteriol.">
        <title>Draft Genome Sequence of Novosphingobium nitrogenifigens Y88T.</title>
        <authorList>
            <person name="Strabala T.J."/>
            <person name="Macdonald L."/>
            <person name="Liu V."/>
            <person name="Smit A.M."/>
        </authorList>
    </citation>
    <scope>NUCLEOTIDE SEQUENCE [LARGE SCALE GENOMIC DNA]</scope>
    <source>
        <strain evidence="2 3">DSM 19370</strain>
    </source>
</reference>
<comment type="caution">
    <text evidence="2">The sequence shown here is derived from an EMBL/GenBank/DDBJ whole genome shotgun (WGS) entry which is preliminary data.</text>
</comment>
<dbReference type="OrthoDB" id="9802066at2"/>
<dbReference type="InterPro" id="IPR021812">
    <property type="entry name" value="DUF3391"/>
</dbReference>
<evidence type="ECO:0000313" key="3">
    <source>
        <dbReference type="Proteomes" id="UP000004728"/>
    </source>
</evidence>
<dbReference type="GO" id="GO:0008081">
    <property type="term" value="F:phosphoric diester hydrolase activity"/>
    <property type="evidence" value="ECO:0007669"/>
    <property type="project" value="UniProtKB-ARBA"/>
</dbReference>
<dbReference type="InterPro" id="IPR037522">
    <property type="entry name" value="HD_GYP_dom"/>
</dbReference>
<gene>
    <name evidence="2" type="ORF">Y88_0087</name>
</gene>
<proteinExistence type="predicted"/>
<dbReference type="PANTHER" id="PTHR43155:SF2">
    <property type="entry name" value="CYCLIC DI-GMP PHOSPHODIESTERASE PA4108"/>
    <property type="match status" value="1"/>
</dbReference>
<protein>
    <submittedName>
        <fullName evidence="2">Metal dependent phosphohydrolase</fullName>
    </submittedName>
</protein>
<dbReference type="InterPro" id="IPR003607">
    <property type="entry name" value="HD/PDEase_dom"/>
</dbReference>
<keyword evidence="2" id="KW-0378">Hydrolase</keyword>
<dbReference type="SUPFAM" id="SSF109604">
    <property type="entry name" value="HD-domain/PDEase-like"/>
    <property type="match status" value="1"/>
</dbReference>
<accession>F1ZBH8</accession>
<dbReference type="PANTHER" id="PTHR43155">
    <property type="entry name" value="CYCLIC DI-GMP PHOSPHODIESTERASE PA4108-RELATED"/>
    <property type="match status" value="1"/>
</dbReference>
<dbReference type="Proteomes" id="UP000004728">
    <property type="component" value="Unassembled WGS sequence"/>
</dbReference>
<dbReference type="Gene3D" id="1.10.3210.10">
    <property type="entry name" value="Hypothetical protein af1432"/>
    <property type="match status" value="1"/>
</dbReference>
<dbReference type="STRING" id="983920.Y88_0087"/>
<dbReference type="PROSITE" id="PS51832">
    <property type="entry name" value="HD_GYP"/>
    <property type="match status" value="1"/>
</dbReference>
<keyword evidence="3" id="KW-1185">Reference proteome</keyword>
<dbReference type="eggNOG" id="COG2206">
    <property type="taxonomic scope" value="Bacteria"/>
</dbReference>
<evidence type="ECO:0000313" key="2">
    <source>
        <dbReference type="EMBL" id="EGD58035.1"/>
    </source>
</evidence>
<evidence type="ECO:0000259" key="1">
    <source>
        <dbReference type="PROSITE" id="PS51832"/>
    </source>
</evidence>
<sequence length="443" mass="47863">MLKRIDPSDVTLGMFIHKLEGSWFRHPFWRARFLLNDPDRLEQIRTSGLSGIVIDTERGADAPIFAADAVPEPETPAAPSAPSPTPLSRVPAPVALHTRTRLMSTLPAATSRGFGRAESAAEKGMKIVSRVFLEMRLGKTIAPDQIIPVIDAIIDSMQSNPFAFNGLMRFRRDNEFAYRHALAVSALMIALGRTLRLSKLDLHEAGLAGLLLDAGVCLLPLDDAQREIEPHRLPTEIWQQHVPLGHAFVVRSKLSENVARACLEHHERMDGTGWPQARPGSSLSQLGRMAAICDAYDLLATGTSERPGLDPAEALQQMKSDHGAYDRALLAAFEATIGIWPTGSLLELRSGRLAVVIDQSSDRPDRPIVAIFFDMNTGQAVGKQFIDLANCYGADGIAGPGLLARLPDAQQAIASASLAATIARLAPKSGARAQPSHRTALTG</sequence>
<name>F1ZBH8_9SPHN</name>
<dbReference type="CDD" id="cd00077">
    <property type="entry name" value="HDc"/>
    <property type="match status" value="1"/>
</dbReference>
<dbReference type="RefSeq" id="WP_008067516.1">
    <property type="nucleotide sequence ID" value="NZ_AQWK01000006.1"/>
</dbReference>
<dbReference type="HOGENOM" id="CLU_000445_92_1_5"/>